<evidence type="ECO:0000256" key="1">
    <source>
        <dbReference type="SAM" id="MobiDB-lite"/>
    </source>
</evidence>
<dbReference type="RefSeq" id="WP_093118524.1">
    <property type="nucleotide sequence ID" value="NZ_FNWJ01000002.1"/>
</dbReference>
<dbReference type="Proteomes" id="UP000222056">
    <property type="component" value="Unassembled WGS sequence"/>
</dbReference>
<keyword evidence="3" id="KW-1185">Reference proteome</keyword>
<evidence type="ECO:0000313" key="2">
    <source>
        <dbReference type="EMBL" id="SEH15383.1"/>
    </source>
</evidence>
<gene>
    <name evidence="2" type="ORF">SAMN02745716_1932</name>
</gene>
<proteinExistence type="predicted"/>
<sequence length="170" mass="18235">MSEALERHLARVRAALDELASALARDAGAAEREGYRERLRSQLADVKRCAALVASQAPLREAAPASAVGASADLRRAIDQVGLAARAIAALLAAETAATELSELELARQLHRARRDQERLARYLERLIPKLARAAVRESVDEAELAARRAAVARPGDGNRSSDQAEGSPR</sequence>
<protein>
    <submittedName>
        <fullName evidence="2">Uncharacterized protein</fullName>
    </submittedName>
</protein>
<reference evidence="3" key="1">
    <citation type="submission" date="2016-10" db="EMBL/GenBank/DDBJ databases">
        <authorList>
            <person name="Varghese N."/>
            <person name="Submissions S."/>
        </authorList>
    </citation>
    <scope>NUCLEOTIDE SEQUENCE [LARGE SCALE GENOMIC DNA]</scope>
    <source>
        <strain evidence="3">ATCC 35263</strain>
    </source>
</reference>
<feature type="compositionally biased region" description="Polar residues" evidence="1">
    <location>
        <begin position="159"/>
        <end position="170"/>
    </location>
</feature>
<dbReference type="STRING" id="29539.SAMN02745716_1932"/>
<dbReference type="AlphaFoldDB" id="A0A1H6FZE6"/>
<dbReference type="EMBL" id="FNWJ01000002">
    <property type="protein sequence ID" value="SEH15383.1"/>
    <property type="molecule type" value="Genomic_DNA"/>
</dbReference>
<accession>A0A1H6FZE6</accession>
<name>A0A1H6FZE6_THEAL</name>
<organism evidence="2 3">
    <name type="scientific">Thermoleophilum album</name>
    <dbReference type="NCBI Taxonomy" id="29539"/>
    <lineage>
        <taxon>Bacteria</taxon>
        <taxon>Bacillati</taxon>
        <taxon>Actinomycetota</taxon>
        <taxon>Thermoleophilia</taxon>
        <taxon>Thermoleophilales</taxon>
        <taxon>Thermoleophilaceae</taxon>
        <taxon>Thermoleophilum</taxon>
    </lineage>
</organism>
<feature type="region of interest" description="Disordered" evidence="1">
    <location>
        <begin position="149"/>
        <end position="170"/>
    </location>
</feature>
<evidence type="ECO:0000313" key="3">
    <source>
        <dbReference type="Proteomes" id="UP000222056"/>
    </source>
</evidence>